<dbReference type="Proteomes" id="UP001283361">
    <property type="component" value="Unassembled WGS sequence"/>
</dbReference>
<proteinExistence type="predicted"/>
<comment type="caution">
    <text evidence="1">The sequence shown here is derived from an EMBL/GenBank/DDBJ whole genome shotgun (WGS) entry which is preliminary data.</text>
</comment>
<reference evidence="1" key="1">
    <citation type="journal article" date="2023" name="G3 (Bethesda)">
        <title>A reference genome for the long-term kleptoplast-retaining sea slug Elysia crispata morphotype clarki.</title>
        <authorList>
            <person name="Eastman K.E."/>
            <person name="Pendleton A.L."/>
            <person name="Shaikh M.A."/>
            <person name="Suttiyut T."/>
            <person name="Ogas R."/>
            <person name="Tomko P."/>
            <person name="Gavelis G."/>
            <person name="Widhalm J.R."/>
            <person name="Wisecaver J.H."/>
        </authorList>
    </citation>
    <scope>NUCLEOTIDE SEQUENCE</scope>
    <source>
        <strain evidence="1">ECLA1</strain>
    </source>
</reference>
<gene>
    <name evidence="1" type="ORF">RRG08_042415</name>
</gene>
<dbReference type="EMBL" id="JAWDGP010004208">
    <property type="protein sequence ID" value="KAK3766636.1"/>
    <property type="molecule type" value="Genomic_DNA"/>
</dbReference>
<sequence length="76" mass="8761">MDMQLVAATNVVKAITILQNFINIHEPERGNENRDNDEDGFVNILPNIHRPRYCATTNAMTNRERLMNISFRTADD</sequence>
<accession>A0AAE1DDL4</accession>
<keyword evidence="2" id="KW-1185">Reference proteome</keyword>
<organism evidence="1 2">
    <name type="scientific">Elysia crispata</name>
    <name type="common">lettuce slug</name>
    <dbReference type="NCBI Taxonomy" id="231223"/>
    <lineage>
        <taxon>Eukaryota</taxon>
        <taxon>Metazoa</taxon>
        <taxon>Spiralia</taxon>
        <taxon>Lophotrochozoa</taxon>
        <taxon>Mollusca</taxon>
        <taxon>Gastropoda</taxon>
        <taxon>Heterobranchia</taxon>
        <taxon>Euthyneura</taxon>
        <taxon>Panpulmonata</taxon>
        <taxon>Sacoglossa</taxon>
        <taxon>Placobranchoidea</taxon>
        <taxon>Plakobranchidae</taxon>
        <taxon>Elysia</taxon>
    </lineage>
</organism>
<protein>
    <submittedName>
        <fullName evidence="1">Uncharacterized protein</fullName>
    </submittedName>
</protein>
<dbReference type="AlphaFoldDB" id="A0AAE1DDL4"/>
<evidence type="ECO:0000313" key="2">
    <source>
        <dbReference type="Proteomes" id="UP001283361"/>
    </source>
</evidence>
<evidence type="ECO:0000313" key="1">
    <source>
        <dbReference type="EMBL" id="KAK3766636.1"/>
    </source>
</evidence>
<name>A0AAE1DDL4_9GAST</name>